<dbReference type="GO" id="GO:0005737">
    <property type="term" value="C:cytoplasm"/>
    <property type="evidence" value="ECO:0007669"/>
    <property type="project" value="TreeGrafter"/>
</dbReference>
<dbReference type="PRINTS" id="PR00081">
    <property type="entry name" value="GDHRDH"/>
</dbReference>
<dbReference type="PANTHER" id="PTHR43544:SF26">
    <property type="entry name" value="SHORT CHAIN DEHYDROGENASE_REDUCTASE FAMILY OXIDOREDUCTASE (JCVI)"/>
    <property type="match status" value="1"/>
</dbReference>
<dbReference type="InterPro" id="IPR002347">
    <property type="entry name" value="SDR_fam"/>
</dbReference>
<sequence length="247" mass="26735">MSSNTVYLITGTNRGIGKHIIASLVKRPCTTVIATVRDPKFVFTGITPHATSKLVTFALDDEVLEINYASLPSRVLEIVDHLDIVIANAGYSSGFKFIKETTADEIATDFQVNTIGVVKLFFATRELLTKSKAGDAGKKFVIASSNLASIADRPNIPSASYSISKTAVNQFAKMASIEFKHEGLKVGLLHPGWVKTSMGQALADVLNQKEPPLTIEESAQRVIKITDELNIETSGTFFNSDGSVIAW</sequence>
<proteinExistence type="inferred from homology"/>
<name>A0A2P5A1A0_9HYPO</name>
<comment type="similarity">
    <text evidence="1">Belongs to the short-chain dehydrogenases/reductases (SDR) family.</text>
</comment>
<dbReference type="AlphaFoldDB" id="A0A2P5A1A0"/>
<accession>A0A2P5A1A0</accession>
<dbReference type="SUPFAM" id="SSF51735">
    <property type="entry name" value="NAD(P)-binding Rossmann-fold domains"/>
    <property type="match status" value="1"/>
</dbReference>
<dbReference type="InterPro" id="IPR020904">
    <property type="entry name" value="Sc_DH/Rdtase_CS"/>
</dbReference>
<dbReference type="Gene3D" id="3.40.50.720">
    <property type="entry name" value="NAD(P)-binding Rossmann-like Domain"/>
    <property type="match status" value="1"/>
</dbReference>
<dbReference type="CDD" id="cd05325">
    <property type="entry name" value="carb_red_sniffer_like_SDR_c"/>
    <property type="match status" value="1"/>
</dbReference>
<evidence type="ECO:0000313" key="4">
    <source>
        <dbReference type="Proteomes" id="UP000054821"/>
    </source>
</evidence>
<dbReference type="Proteomes" id="UP000054821">
    <property type="component" value="Unassembled WGS sequence"/>
</dbReference>
<gene>
    <name evidence="3" type="ORF">TGAM01_v200760</name>
</gene>
<dbReference type="GO" id="GO:0016491">
    <property type="term" value="F:oxidoreductase activity"/>
    <property type="evidence" value="ECO:0007669"/>
    <property type="project" value="TreeGrafter"/>
</dbReference>
<evidence type="ECO:0000313" key="3">
    <source>
        <dbReference type="EMBL" id="PON30320.1"/>
    </source>
</evidence>
<dbReference type="InterPro" id="IPR036291">
    <property type="entry name" value="NAD(P)-bd_dom_sf"/>
</dbReference>
<organism evidence="3 4">
    <name type="scientific">Trichoderma gamsii</name>
    <dbReference type="NCBI Taxonomy" id="398673"/>
    <lineage>
        <taxon>Eukaryota</taxon>
        <taxon>Fungi</taxon>
        <taxon>Dikarya</taxon>
        <taxon>Ascomycota</taxon>
        <taxon>Pezizomycotina</taxon>
        <taxon>Sordariomycetes</taxon>
        <taxon>Hypocreomycetidae</taxon>
        <taxon>Hypocreales</taxon>
        <taxon>Hypocreaceae</taxon>
        <taxon>Trichoderma</taxon>
    </lineage>
</organism>
<evidence type="ECO:0000256" key="1">
    <source>
        <dbReference type="ARBA" id="ARBA00006484"/>
    </source>
</evidence>
<keyword evidence="4" id="KW-1185">Reference proteome</keyword>
<dbReference type="EMBL" id="JPDN02000002">
    <property type="protein sequence ID" value="PON30320.1"/>
    <property type="molecule type" value="Genomic_DNA"/>
</dbReference>
<dbReference type="RefSeq" id="XP_024406631.1">
    <property type="nucleotide sequence ID" value="XM_024548620.1"/>
</dbReference>
<reference evidence="3 4" key="1">
    <citation type="journal article" date="2016" name="Genome Announc.">
        <title>Draft Whole-Genome Sequence of Trichoderma gamsii T6085, a Promising Biocontrol Agent of Fusarium Head Blight on Wheat.</title>
        <authorList>
            <person name="Baroncelli R."/>
            <person name="Zapparata A."/>
            <person name="Piaggeschi G."/>
            <person name="Sarrocco S."/>
            <person name="Vannacci G."/>
        </authorList>
    </citation>
    <scope>NUCLEOTIDE SEQUENCE [LARGE SCALE GENOMIC DNA]</scope>
    <source>
        <strain evidence="3 4">T6085</strain>
    </source>
</reference>
<protein>
    <submittedName>
        <fullName evidence="3">Aflatoxin biosynthesis ketoreductase nor-1</fullName>
    </submittedName>
</protein>
<evidence type="ECO:0000256" key="2">
    <source>
        <dbReference type="ARBA" id="ARBA00022857"/>
    </source>
</evidence>
<dbReference type="GeneID" id="29982157"/>
<dbReference type="PANTHER" id="PTHR43544">
    <property type="entry name" value="SHORT-CHAIN DEHYDROGENASE/REDUCTASE"/>
    <property type="match status" value="1"/>
</dbReference>
<keyword evidence="2" id="KW-0521">NADP</keyword>
<dbReference type="Pfam" id="PF00106">
    <property type="entry name" value="adh_short"/>
    <property type="match status" value="1"/>
</dbReference>
<comment type="caution">
    <text evidence="3">The sequence shown here is derived from an EMBL/GenBank/DDBJ whole genome shotgun (WGS) entry which is preliminary data.</text>
</comment>
<dbReference type="InterPro" id="IPR051468">
    <property type="entry name" value="Fungal_SecMetab_SDRs"/>
</dbReference>
<dbReference type="PROSITE" id="PS00061">
    <property type="entry name" value="ADH_SHORT"/>
    <property type="match status" value="1"/>
</dbReference>